<protein>
    <recommendedName>
        <fullName evidence="3">Response regulatory domain-containing protein</fullName>
    </recommendedName>
</protein>
<feature type="modified residue" description="4-aspartylphosphate" evidence="2">
    <location>
        <position position="53"/>
    </location>
</feature>
<dbReference type="InterPro" id="IPR050595">
    <property type="entry name" value="Bact_response_regulator"/>
</dbReference>
<evidence type="ECO:0000313" key="5">
    <source>
        <dbReference type="Proteomes" id="UP000029622"/>
    </source>
</evidence>
<dbReference type="SUPFAM" id="SSF52172">
    <property type="entry name" value="CheY-like"/>
    <property type="match status" value="1"/>
</dbReference>
<proteinExistence type="predicted"/>
<dbReference type="SMART" id="SM00448">
    <property type="entry name" value="REC"/>
    <property type="match status" value="1"/>
</dbReference>
<evidence type="ECO:0000259" key="3">
    <source>
        <dbReference type="PROSITE" id="PS50110"/>
    </source>
</evidence>
<name>A0A096DP14_9FIRM</name>
<dbReference type="EMBL" id="AZTB01000009">
    <property type="protein sequence ID" value="KGG80986.1"/>
    <property type="molecule type" value="Genomic_DNA"/>
</dbReference>
<accession>A0A096DP14</accession>
<dbReference type="GO" id="GO:0000160">
    <property type="term" value="P:phosphorelay signal transduction system"/>
    <property type="evidence" value="ECO:0007669"/>
    <property type="project" value="InterPro"/>
</dbReference>
<dbReference type="InterPro" id="IPR001789">
    <property type="entry name" value="Sig_transdc_resp-reg_receiver"/>
</dbReference>
<evidence type="ECO:0000256" key="1">
    <source>
        <dbReference type="ARBA" id="ARBA00022553"/>
    </source>
</evidence>
<dbReference type="InterPro" id="IPR011006">
    <property type="entry name" value="CheY-like_superfamily"/>
</dbReference>
<feature type="domain" description="Response regulatory" evidence="3">
    <location>
        <begin position="5"/>
        <end position="118"/>
    </location>
</feature>
<dbReference type="STRING" id="1156417.Y919_03180"/>
<sequence length="127" mass="14585">MRKYRLLCVDDQEGIRVLLGEIFKNDCDVIAVETGSKAIRMITEFKPDIVILDMKLQDMNGEEVLKNIRKIDKRICVVILTGYEDIVQDSSFGVIKPDMIVQKPFDVFELKEKINSLIMEYSVAVVN</sequence>
<reference evidence="4 5" key="1">
    <citation type="submission" date="2013-12" db="EMBL/GenBank/DDBJ databases">
        <title>Draft genome sequence of Caloranaerobacter sp. H53214.</title>
        <authorList>
            <person name="Jiang L.J."/>
            <person name="Shao Z.Z."/>
            <person name="Long M.N."/>
        </authorList>
    </citation>
    <scope>NUCLEOTIDE SEQUENCE [LARGE SCALE GENOMIC DNA]</scope>
    <source>
        <strain evidence="4 5">H53214</strain>
    </source>
</reference>
<dbReference type="PANTHER" id="PTHR44591:SF3">
    <property type="entry name" value="RESPONSE REGULATORY DOMAIN-CONTAINING PROTEIN"/>
    <property type="match status" value="1"/>
</dbReference>
<dbReference type="Gene3D" id="3.40.50.2300">
    <property type="match status" value="1"/>
</dbReference>
<dbReference type="Pfam" id="PF00072">
    <property type="entry name" value="Response_reg"/>
    <property type="match status" value="1"/>
</dbReference>
<dbReference type="Proteomes" id="UP000029622">
    <property type="component" value="Unassembled WGS sequence"/>
</dbReference>
<dbReference type="RefSeq" id="WP_035162342.1">
    <property type="nucleotide sequence ID" value="NZ_AZTB01000009.1"/>
</dbReference>
<evidence type="ECO:0000256" key="2">
    <source>
        <dbReference type="PROSITE-ProRule" id="PRU00169"/>
    </source>
</evidence>
<evidence type="ECO:0000313" key="4">
    <source>
        <dbReference type="EMBL" id="KGG80986.1"/>
    </source>
</evidence>
<keyword evidence="1 2" id="KW-0597">Phosphoprotein</keyword>
<dbReference type="AlphaFoldDB" id="A0A096DP14"/>
<comment type="caution">
    <text evidence="4">The sequence shown here is derived from an EMBL/GenBank/DDBJ whole genome shotgun (WGS) entry which is preliminary data.</text>
</comment>
<dbReference type="PROSITE" id="PS50110">
    <property type="entry name" value="RESPONSE_REGULATORY"/>
    <property type="match status" value="1"/>
</dbReference>
<gene>
    <name evidence="4" type="ORF">Y919_03180</name>
</gene>
<dbReference type="PANTHER" id="PTHR44591">
    <property type="entry name" value="STRESS RESPONSE REGULATOR PROTEIN 1"/>
    <property type="match status" value="1"/>
</dbReference>
<organism evidence="4 5">
    <name type="scientific">Caloranaerobacter azorensis H53214</name>
    <dbReference type="NCBI Taxonomy" id="1156417"/>
    <lineage>
        <taxon>Bacteria</taxon>
        <taxon>Bacillati</taxon>
        <taxon>Bacillota</taxon>
        <taxon>Tissierellia</taxon>
        <taxon>Tissierellales</taxon>
        <taxon>Thermohalobacteraceae</taxon>
        <taxon>Caloranaerobacter</taxon>
    </lineage>
</organism>